<comment type="caution">
    <text evidence="1">The sequence shown here is derived from an EMBL/GenBank/DDBJ whole genome shotgun (WGS) entry which is preliminary data.</text>
</comment>
<proteinExistence type="predicted"/>
<dbReference type="EMBL" id="JTDF01006484">
    <property type="protein sequence ID" value="KAF8565582.1"/>
    <property type="molecule type" value="Genomic_DNA"/>
</dbReference>
<reference evidence="1 2" key="1">
    <citation type="submission" date="2019-07" db="EMBL/GenBank/DDBJ databases">
        <title>Annotation for the trematode Paragonimus westermani.</title>
        <authorList>
            <person name="Choi Y.-J."/>
        </authorList>
    </citation>
    <scope>NUCLEOTIDE SEQUENCE [LARGE SCALE GENOMIC DNA]</scope>
    <source>
        <strain evidence="1">180907_Pwestermani</strain>
    </source>
</reference>
<sequence length="73" mass="8353">MSGRRGIGVGSDRQFLLCSDWLQGSDDGAHKDLFTAKDAQPTRSKFRRHFRFQALSFFHLNPLRFHTGSPVVF</sequence>
<accession>A0A8T0DDS9</accession>
<gene>
    <name evidence="1" type="ORF">P879_08858</name>
</gene>
<evidence type="ECO:0000313" key="1">
    <source>
        <dbReference type="EMBL" id="KAF8565582.1"/>
    </source>
</evidence>
<dbReference type="Proteomes" id="UP000699462">
    <property type="component" value="Unassembled WGS sequence"/>
</dbReference>
<evidence type="ECO:0000313" key="2">
    <source>
        <dbReference type="Proteomes" id="UP000699462"/>
    </source>
</evidence>
<protein>
    <submittedName>
        <fullName evidence="1">Uncharacterized protein</fullName>
    </submittedName>
</protein>
<dbReference type="AlphaFoldDB" id="A0A8T0DDS9"/>
<organism evidence="1 2">
    <name type="scientific">Paragonimus westermani</name>
    <dbReference type="NCBI Taxonomy" id="34504"/>
    <lineage>
        <taxon>Eukaryota</taxon>
        <taxon>Metazoa</taxon>
        <taxon>Spiralia</taxon>
        <taxon>Lophotrochozoa</taxon>
        <taxon>Platyhelminthes</taxon>
        <taxon>Trematoda</taxon>
        <taxon>Digenea</taxon>
        <taxon>Plagiorchiida</taxon>
        <taxon>Troglotremata</taxon>
        <taxon>Troglotrematidae</taxon>
        <taxon>Paragonimus</taxon>
    </lineage>
</organism>
<name>A0A8T0DDS9_9TREM</name>
<keyword evidence="2" id="KW-1185">Reference proteome</keyword>